<protein>
    <submittedName>
        <fullName evidence="6">Uncharacterized protein</fullName>
    </submittedName>
</protein>
<accession>A0ABP0MP89</accession>
<sequence>MASKKCGAAIGLAGAAASTAFIAGTGSSKSSSLRGVKTHQAAPSAPSAPSASTASYAAASVLAASVGAVMARRPVSSFSQTTVTALKAFEQELGVQPPVGYWDPAGLARDGDVEAFQRRRSVELKHGRIAMLATMGYITPEIAGKFPGYLSPSAGLKFADVPNGLAAISKVPAGGWTQILLYMGWCEVSRGPGSDIASGRPGDFGWYVLSSADPETKKKKLSAELANGRLAMMAIIGMFYQDGLTGSAWGDWSNFTDSPLRAFENETGVQPPVGFWDPLGLSVSGNQSDYKRRREVELKHGRVAMFATIGYILPEYWRFPGYLSKFLDSRRVPGTGGPGGPSDEDIKFADVPNGLAAFSKVPALGWLQIVGFAGIVELNVYNEEVNNEPGNYGAGFLGLRSVGFMNSGITDPEIRKKKLNAELANGRLAMMAIIGMFFQDGLTGSAWGDWANYTDSPLRAFESELGAPLGFWDPLGLAKDKDVEVFKRRRETEIKHGRVAMFATMGYIVPEYYKFDGYLSPSMDLKFADVPNGLKALSVVPKEGWAQMLAFAGFLELVVNKKSSEPGNYGKGNFGLGNVGFGNSIQDPTQTARNRQLSAELANGRLAMMAIIGMFFQDGLTGSAWGDWAAYTDSMASKKCALGVGLAGAVAGSAFLAPTGSQTKGANLRSRTAQATAQQAQASSAAPSYAAASVVAASAGVFMARRPGHLSPTTITALKAFEQELGVQPPVGYWDPAGLARDGDVEAFQRRRSVELKHGRIAMLATMGYITPEIAGKFPGYLSPSAGLKFADVPNGLAAISKVPAGGWTQILLYMGWCEVSRGPGSDIASGRPGDFGWYVLSSPDPETKKKKLSAELANGRLAMMAIIGMFYQDGLTGSAWGDWSNFTDSPLRAFENETGVQPPVGYWDPLGLAVSGNQSDYKRRREVELKHGRVAMFATIGYILPEYWRFPGYLSKFLDIKFSDVPNGLAAFSKVPALGWLQIVGFAGIVELNVYNEQVNDEPGNYGSGFLGLRSVGVMNSAISDPEIRKKKLNAELANGRLAMMAIIGYIVPEYYKFDGYLSPSLNLKFTDVPNGLKALSVVPKEGWAQMLAFAGFLELVVNKKSSEPGNYGKGNFGLGNVGFGNSIQDPAKRNRQLSAELANGRLAMMAIIGMFFQDGLTGSAWGDWSNYTDSPLRAFETELGVQKPVGFWDPLGFTKGGDAESFRRRRYVELKHGRVAMFACMGYIVPEFYRWPGDLSPSLGLKFSDVPNGFAAFSKVPLSGWAQMVAFAGTVELFQYTDDPKRAPGDFENAGFLGIPNSFVKISDPEVKQTKLAAEIANGRLAMMAIIGMFFQNGLTGEAWGDWSLYTDSPLRAFEGELGVQAPVGFWDPLGLSADGDVETFKRRRAAELKHGRICMLACVGYIVPEYFRWPGYLSPEKGLKFADMPHGIAAISKVPLEGWVQIVLFLGHYEGYFWRQDPKRAPGDYEGYGFLGAGKNFIFNFDPIEFQDPQVKKTKLAAELANGRLAMVALMAMLFQNGTVGTTGPAMWLPAA</sequence>
<proteinExistence type="predicted"/>
<dbReference type="PANTHER" id="PTHR21649">
    <property type="entry name" value="CHLOROPHYLL A/B BINDING PROTEIN"/>
    <property type="match status" value="1"/>
</dbReference>
<evidence type="ECO:0000256" key="5">
    <source>
        <dbReference type="SAM" id="MobiDB-lite"/>
    </source>
</evidence>
<evidence type="ECO:0000256" key="1">
    <source>
        <dbReference type="ARBA" id="ARBA00004229"/>
    </source>
</evidence>
<dbReference type="Gene3D" id="1.10.3460.10">
    <property type="entry name" value="Chlorophyll a/b binding protein domain"/>
    <property type="match status" value="8"/>
</dbReference>
<reference evidence="6 7" key="1">
    <citation type="submission" date="2024-02" db="EMBL/GenBank/DDBJ databases">
        <authorList>
            <person name="Chen Y."/>
            <person name="Shah S."/>
            <person name="Dougan E. K."/>
            <person name="Thang M."/>
            <person name="Chan C."/>
        </authorList>
    </citation>
    <scope>NUCLEOTIDE SEQUENCE [LARGE SCALE GENOMIC DNA]</scope>
</reference>
<comment type="subcellular location">
    <subcellularLocation>
        <location evidence="1">Plastid</location>
        <location evidence="1">Chloroplast</location>
    </subcellularLocation>
</comment>
<evidence type="ECO:0000256" key="4">
    <source>
        <dbReference type="ARBA" id="ARBA00022640"/>
    </source>
</evidence>
<comment type="caution">
    <text evidence="6">The sequence shown here is derived from an EMBL/GenBank/DDBJ whole genome shotgun (WGS) entry which is preliminary data.</text>
</comment>
<evidence type="ECO:0000256" key="2">
    <source>
        <dbReference type="ARBA" id="ARBA00022528"/>
    </source>
</evidence>
<gene>
    <name evidence="6" type="ORF">CCMP2556_LOCUS26804</name>
</gene>
<evidence type="ECO:0000313" key="7">
    <source>
        <dbReference type="Proteomes" id="UP001642484"/>
    </source>
</evidence>
<evidence type="ECO:0000256" key="3">
    <source>
        <dbReference type="ARBA" id="ARBA00022531"/>
    </source>
</evidence>
<dbReference type="InterPro" id="IPR001344">
    <property type="entry name" value="Chloro_AB-bd_pln"/>
</dbReference>
<dbReference type="InterPro" id="IPR022796">
    <property type="entry name" value="Chloroa_b-bind"/>
</dbReference>
<keyword evidence="4" id="KW-0934">Plastid</keyword>
<dbReference type="Pfam" id="PF00504">
    <property type="entry name" value="Chloroa_b-bind"/>
    <property type="match status" value="7"/>
</dbReference>
<feature type="compositionally biased region" description="Low complexity" evidence="5">
    <location>
        <begin position="41"/>
        <end position="50"/>
    </location>
</feature>
<name>A0ABP0MP89_9DINO</name>
<feature type="region of interest" description="Disordered" evidence="5">
    <location>
        <begin position="28"/>
        <end position="50"/>
    </location>
</feature>
<dbReference type="Proteomes" id="UP001642484">
    <property type="component" value="Unassembled WGS sequence"/>
</dbReference>
<dbReference type="EMBL" id="CAXAMN010018890">
    <property type="protein sequence ID" value="CAK9053308.1"/>
    <property type="molecule type" value="Genomic_DNA"/>
</dbReference>
<evidence type="ECO:0000313" key="6">
    <source>
        <dbReference type="EMBL" id="CAK9053308.1"/>
    </source>
</evidence>
<keyword evidence="2" id="KW-0150">Chloroplast</keyword>
<dbReference type="SUPFAM" id="SSF103511">
    <property type="entry name" value="Chlorophyll a-b binding protein"/>
    <property type="match status" value="8"/>
</dbReference>
<organism evidence="6 7">
    <name type="scientific">Durusdinium trenchii</name>
    <dbReference type="NCBI Taxonomy" id="1381693"/>
    <lineage>
        <taxon>Eukaryota</taxon>
        <taxon>Sar</taxon>
        <taxon>Alveolata</taxon>
        <taxon>Dinophyceae</taxon>
        <taxon>Suessiales</taxon>
        <taxon>Symbiodiniaceae</taxon>
        <taxon>Durusdinium</taxon>
    </lineage>
</organism>
<keyword evidence="3" id="KW-0602">Photosynthesis</keyword>
<keyword evidence="7" id="KW-1185">Reference proteome</keyword>